<comment type="caution">
    <text evidence="2">The sequence shown here is derived from an EMBL/GenBank/DDBJ whole genome shotgun (WGS) entry which is preliminary data.</text>
</comment>
<dbReference type="STRING" id="1192034.CAP_7090"/>
<reference evidence="2 3" key="1">
    <citation type="submission" date="2013-05" db="EMBL/GenBank/DDBJ databases">
        <title>Genome assembly of Chondromyces apiculatus DSM 436.</title>
        <authorList>
            <person name="Sharma G."/>
            <person name="Khatri I."/>
            <person name="Kaur C."/>
            <person name="Mayilraj S."/>
            <person name="Subramanian S."/>
        </authorList>
    </citation>
    <scope>NUCLEOTIDE SEQUENCE [LARGE SCALE GENOMIC DNA]</scope>
    <source>
        <strain evidence="2 3">DSM 436</strain>
    </source>
</reference>
<evidence type="ECO:0000313" key="3">
    <source>
        <dbReference type="Proteomes" id="UP000019678"/>
    </source>
</evidence>
<dbReference type="InterPro" id="IPR027417">
    <property type="entry name" value="P-loop_NTPase"/>
</dbReference>
<organism evidence="2 3">
    <name type="scientific">Chondromyces apiculatus DSM 436</name>
    <dbReference type="NCBI Taxonomy" id="1192034"/>
    <lineage>
        <taxon>Bacteria</taxon>
        <taxon>Pseudomonadati</taxon>
        <taxon>Myxococcota</taxon>
        <taxon>Polyangia</taxon>
        <taxon>Polyangiales</taxon>
        <taxon>Polyangiaceae</taxon>
        <taxon>Chondromyces</taxon>
    </lineage>
</organism>
<dbReference type="AlphaFoldDB" id="A0A017SZR9"/>
<dbReference type="EMBL" id="ASRX01000060">
    <property type="protein sequence ID" value="EYF02468.1"/>
    <property type="molecule type" value="Genomic_DNA"/>
</dbReference>
<gene>
    <name evidence="2" type="ORF">CAP_7090</name>
</gene>
<feature type="domain" description="ATPase AAA-type core" evidence="1">
    <location>
        <begin position="28"/>
        <end position="306"/>
    </location>
</feature>
<evidence type="ECO:0000313" key="2">
    <source>
        <dbReference type="EMBL" id="EYF02468.1"/>
    </source>
</evidence>
<keyword evidence="3" id="KW-1185">Reference proteome</keyword>
<proteinExistence type="predicted"/>
<protein>
    <recommendedName>
        <fullName evidence="1">ATPase AAA-type core domain-containing protein</fullName>
    </recommendedName>
</protein>
<dbReference type="InterPro" id="IPR014555">
    <property type="entry name" value="RecF-like"/>
</dbReference>
<dbReference type="Gene3D" id="3.40.50.300">
    <property type="entry name" value="P-loop containing nucleotide triphosphate hydrolases"/>
    <property type="match status" value="2"/>
</dbReference>
<evidence type="ECO:0000259" key="1">
    <source>
        <dbReference type="Pfam" id="PF13304"/>
    </source>
</evidence>
<dbReference type="Proteomes" id="UP000019678">
    <property type="component" value="Unassembled WGS sequence"/>
</dbReference>
<dbReference type="PANTHER" id="PTHR40396">
    <property type="entry name" value="ATPASE-LIKE PROTEIN"/>
    <property type="match status" value="1"/>
</dbReference>
<dbReference type="Pfam" id="PF13304">
    <property type="entry name" value="AAA_21"/>
    <property type="match status" value="1"/>
</dbReference>
<dbReference type="PANTHER" id="PTHR40396:SF1">
    <property type="entry name" value="ATPASE AAA-TYPE CORE DOMAIN-CONTAINING PROTEIN"/>
    <property type="match status" value="1"/>
</dbReference>
<accession>A0A017SZR9</accession>
<name>A0A017SZR9_9BACT</name>
<dbReference type="PIRSF" id="PIRSF029347">
    <property type="entry name" value="RecF"/>
    <property type="match status" value="1"/>
</dbReference>
<dbReference type="InterPro" id="IPR003959">
    <property type="entry name" value="ATPase_AAA_core"/>
</dbReference>
<dbReference type="eggNOG" id="COG4637">
    <property type="taxonomic scope" value="Bacteria"/>
</dbReference>
<dbReference type="SUPFAM" id="SSF52540">
    <property type="entry name" value="P-loop containing nucleoside triphosphate hydrolases"/>
    <property type="match status" value="1"/>
</dbReference>
<sequence>MARMRPLLRVRARNFRSLRDVDVALQALNVLVGSNGSGKSNFLDLIHFLGDAVREDLRPALERRGGYERVRFRGDEKRGIEITIEARVTRHASNAARDVYTLRFQEDPVRRFVEAHHPQKTSVSLGLSTLPRLAPERGGEQVSKIAQLFSTFRVFDVNVNAARLPAPLRRGERLDSDASNLAPFLRKLAGDQETFSALVEDARAMIPGLVQIHFRSIGGAEEGVAVELEERGLQGRTSLADASDGSIRVLALLAMLYDPEPPQLTCAEEIDHGLHPYVFDRLVELLREASQRTQFLVVTHSPALVNRLNASELIVVERDQDTGATRMPAVDPEKVQRIEEKLAGKMGLGELWFSGTLGGNP</sequence>
<dbReference type="GO" id="GO:0005524">
    <property type="term" value="F:ATP binding"/>
    <property type="evidence" value="ECO:0007669"/>
    <property type="project" value="InterPro"/>
</dbReference>
<dbReference type="GO" id="GO:0016887">
    <property type="term" value="F:ATP hydrolysis activity"/>
    <property type="evidence" value="ECO:0007669"/>
    <property type="project" value="InterPro"/>
</dbReference>